<keyword evidence="3" id="KW-1185">Reference proteome</keyword>
<dbReference type="OrthoDB" id="3412126at2759"/>
<protein>
    <submittedName>
        <fullName evidence="2">Uncharacterized protein</fullName>
    </submittedName>
</protein>
<reference evidence="2 3" key="1">
    <citation type="journal article" date="2012" name="Science">
        <title>The Paleozoic origin of enzymatic lignin decomposition reconstructed from 31 fungal genomes.</title>
        <authorList>
            <person name="Floudas D."/>
            <person name="Binder M."/>
            <person name="Riley R."/>
            <person name="Barry K."/>
            <person name="Blanchette R.A."/>
            <person name="Henrissat B."/>
            <person name="Martinez A.T."/>
            <person name="Otillar R."/>
            <person name="Spatafora J.W."/>
            <person name="Yadav J.S."/>
            <person name="Aerts A."/>
            <person name="Benoit I."/>
            <person name="Boyd A."/>
            <person name="Carlson A."/>
            <person name="Copeland A."/>
            <person name="Coutinho P.M."/>
            <person name="de Vries R.P."/>
            <person name="Ferreira P."/>
            <person name="Findley K."/>
            <person name="Foster B."/>
            <person name="Gaskell J."/>
            <person name="Glotzer D."/>
            <person name="Gorecki P."/>
            <person name="Heitman J."/>
            <person name="Hesse C."/>
            <person name="Hori C."/>
            <person name="Igarashi K."/>
            <person name="Jurgens J.A."/>
            <person name="Kallen N."/>
            <person name="Kersten P."/>
            <person name="Kohler A."/>
            <person name="Kuees U."/>
            <person name="Kumar T.K.A."/>
            <person name="Kuo A."/>
            <person name="LaButti K."/>
            <person name="Larrondo L.F."/>
            <person name="Lindquist E."/>
            <person name="Ling A."/>
            <person name="Lombard V."/>
            <person name="Lucas S."/>
            <person name="Lundell T."/>
            <person name="Martin R."/>
            <person name="McLaughlin D.J."/>
            <person name="Morgenstern I."/>
            <person name="Morin E."/>
            <person name="Murat C."/>
            <person name="Nagy L.G."/>
            <person name="Nolan M."/>
            <person name="Ohm R.A."/>
            <person name="Patyshakuliyeva A."/>
            <person name="Rokas A."/>
            <person name="Ruiz-Duenas F.J."/>
            <person name="Sabat G."/>
            <person name="Salamov A."/>
            <person name="Samejima M."/>
            <person name="Schmutz J."/>
            <person name="Slot J.C."/>
            <person name="St John F."/>
            <person name="Stenlid J."/>
            <person name="Sun H."/>
            <person name="Sun S."/>
            <person name="Syed K."/>
            <person name="Tsang A."/>
            <person name="Wiebenga A."/>
            <person name="Young D."/>
            <person name="Pisabarro A."/>
            <person name="Eastwood D.C."/>
            <person name="Martin F."/>
            <person name="Cullen D."/>
            <person name="Grigoriev I.V."/>
            <person name="Hibbett D.S."/>
        </authorList>
    </citation>
    <scope>NUCLEOTIDE SEQUENCE [LARGE SCALE GENOMIC DNA]</scope>
    <source>
        <strain evidence="2 3">DJM-731 SS1</strain>
    </source>
</reference>
<name>M5FX94_DACPD</name>
<proteinExistence type="predicted"/>
<evidence type="ECO:0000256" key="1">
    <source>
        <dbReference type="SAM" id="MobiDB-lite"/>
    </source>
</evidence>
<gene>
    <name evidence="2" type="ORF">DACRYDRAFT_16418</name>
</gene>
<evidence type="ECO:0000313" key="2">
    <source>
        <dbReference type="EMBL" id="EJU01064.1"/>
    </source>
</evidence>
<dbReference type="AlphaFoldDB" id="M5FX94"/>
<accession>M5FX94</accession>
<dbReference type="RefSeq" id="XP_040627961.1">
    <property type="nucleotide sequence ID" value="XM_040771198.1"/>
</dbReference>
<evidence type="ECO:0000313" key="3">
    <source>
        <dbReference type="Proteomes" id="UP000030653"/>
    </source>
</evidence>
<dbReference type="HOGENOM" id="CLU_687009_0_0_1"/>
<feature type="compositionally biased region" description="Basic residues" evidence="1">
    <location>
        <begin position="81"/>
        <end position="92"/>
    </location>
</feature>
<feature type="region of interest" description="Disordered" evidence="1">
    <location>
        <begin position="76"/>
        <end position="97"/>
    </location>
</feature>
<sequence length="401" mass="43734">MASITDNDSASPSIVIDNVDSISLAPNSDWTMTINFLDNVKMVDAPLVDFLKSGGPAAAPAGLKDSKTVDEQANADLKGKGLAKPKKNKKKNGPAQRQGKKIILEVCKNEAEASNRKTLLLEEEVALVASHLLKVYKEKYQEAAGLCEGCLKEVFMGESKISLLISDGDPADSAPVAPKDADAKVEDSTTQGGRAGVAYQLCHERIEALVLAKLDKPKYFNKSSIMCFNLGTATPMEMLNEFHGMVQALKAINRQELEINGAVARARKAKMAVLLEQGKHVGFDKVINECKAEWKACPLEERKVVMEQHDLAEEHLGLKQKQHHSVEQHDILQKTKKAGKKFAWTYSGKILEIGATLAVMAILKKCGTKDPEKAVWEVFGLGKAMQAMDGVVEDDNRNGLQ</sequence>
<organism evidence="2 3">
    <name type="scientific">Dacryopinax primogenitus (strain DJM 731)</name>
    <name type="common">Brown rot fungus</name>
    <dbReference type="NCBI Taxonomy" id="1858805"/>
    <lineage>
        <taxon>Eukaryota</taxon>
        <taxon>Fungi</taxon>
        <taxon>Dikarya</taxon>
        <taxon>Basidiomycota</taxon>
        <taxon>Agaricomycotina</taxon>
        <taxon>Dacrymycetes</taxon>
        <taxon>Dacrymycetales</taxon>
        <taxon>Dacrymycetaceae</taxon>
        <taxon>Dacryopinax</taxon>
    </lineage>
</organism>
<dbReference type="Proteomes" id="UP000030653">
    <property type="component" value="Unassembled WGS sequence"/>
</dbReference>
<dbReference type="EMBL" id="JH795865">
    <property type="protein sequence ID" value="EJU01064.1"/>
    <property type="molecule type" value="Genomic_DNA"/>
</dbReference>
<dbReference type="GeneID" id="63686260"/>